<dbReference type="InterPro" id="IPR001005">
    <property type="entry name" value="SANT/Myb"/>
</dbReference>
<dbReference type="CDD" id="cd00167">
    <property type="entry name" value="SANT"/>
    <property type="match status" value="2"/>
</dbReference>
<dbReference type="InterPro" id="IPR001345">
    <property type="entry name" value="PG/BPGM_mutase_AS"/>
</dbReference>
<evidence type="ECO:0000256" key="2">
    <source>
        <dbReference type="ARBA" id="ARBA00022737"/>
    </source>
</evidence>
<keyword evidence="3" id="KW-0805">Transcription regulation</keyword>
<name>A0A9W7MF66_HIBTR</name>
<dbReference type="AlphaFoldDB" id="A0A9W7MF66"/>
<comment type="caution">
    <text evidence="9">The sequence shown here is derived from an EMBL/GenBank/DDBJ whole genome shotgun (WGS) entry which is preliminary data.</text>
</comment>
<dbReference type="GO" id="GO:0005634">
    <property type="term" value="C:nucleus"/>
    <property type="evidence" value="ECO:0007669"/>
    <property type="project" value="UniProtKB-SubCell"/>
</dbReference>
<feature type="domain" description="Myb-like" evidence="7">
    <location>
        <begin position="69"/>
        <end position="119"/>
    </location>
</feature>
<dbReference type="InterPro" id="IPR044676">
    <property type="entry name" value="EOBI/EOBII-like_plant"/>
</dbReference>
<accession>A0A9W7MF66</accession>
<evidence type="ECO:0000256" key="5">
    <source>
        <dbReference type="ARBA" id="ARBA00023163"/>
    </source>
</evidence>
<organism evidence="9 10">
    <name type="scientific">Hibiscus trionum</name>
    <name type="common">Flower of an hour</name>
    <dbReference type="NCBI Taxonomy" id="183268"/>
    <lineage>
        <taxon>Eukaryota</taxon>
        <taxon>Viridiplantae</taxon>
        <taxon>Streptophyta</taxon>
        <taxon>Embryophyta</taxon>
        <taxon>Tracheophyta</taxon>
        <taxon>Spermatophyta</taxon>
        <taxon>Magnoliopsida</taxon>
        <taxon>eudicotyledons</taxon>
        <taxon>Gunneridae</taxon>
        <taxon>Pentapetalae</taxon>
        <taxon>rosids</taxon>
        <taxon>malvids</taxon>
        <taxon>Malvales</taxon>
        <taxon>Malvaceae</taxon>
        <taxon>Malvoideae</taxon>
        <taxon>Hibiscus</taxon>
    </lineage>
</organism>
<dbReference type="FunFam" id="1.10.10.60:FF:000011">
    <property type="entry name" value="Myb transcription factor"/>
    <property type="match status" value="1"/>
</dbReference>
<dbReference type="GO" id="GO:0003700">
    <property type="term" value="F:DNA-binding transcription factor activity"/>
    <property type="evidence" value="ECO:0007669"/>
    <property type="project" value="InterPro"/>
</dbReference>
<feature type="domain" description="HTH myb-type" evidence="8">
    <location>
        <begin position="73"/>
        <end position="123"/>
    </location>
</feature>
<dbReference type="SUPFAM" id="SSF46689">
    <property type="entry name" value="Homeodomain-like"/>
    <property type="match status" value="1"/>
</dbReference>
<feature type="domain" description="Myb-like" evidence="7">
    <location>
        <begin position="16"/>
        <end position="68"/>
    </location>
</feature>
<dbReference type="PROSITE" id="PS51294">
    <property type="entry name" value="HTH_MYB"/>
    <property type="match status" value="2"/>
</dbReference>
<reference evidence="9" key="1">
    <citation type="submission" date="2023-05" db="EMBL/GenBank/DDBJ databases">
        <title>Genome and transcriptome analyses reveal genes involved in the formation of fine ridges on petal epidermal cells in Hibiscus trionum.</title>
        <authorList>
            <person name="Koshimizu S."/>
            <person name="Masuda S."/>
            <person name="Ishii T."/>
            <person name="Shirasu K."/>
            <person name="Hoshino A."/>
            <person name="Arita M."/>
        </authorList>
    </citation>
    <scope>NUCLEOTIDE SEQUENCE</scope>
    <source>
        <strain evidence="9">Hamamatsu line</strain>
    </source>
</reference>
<dbReference type="EMBL" id="BSYR01000035">
    <property type="protein sequence ID" value="GMI99528.1"/>
    <property type="molecule type" value="Genomic_DNA"/>
</dbReference>
<evidence type="ECO:0000256" key="1">
    <source>
        <dbReference type="ARBA" id="ARBA00004123"/>
    </source>
</evidence>
<proteinExistence type="predicted"/>
<feature type="domain" description="HTH myb-type" evidence="8">
    <location>
        <begin position="16"/>
        <end position="72"/>
    </location>
</feature>
<protein>
    <submittedName>
        <fullName evidence="9">Myb domain protein 116</fullName>
    </submittedName>
</protein>
<dbReference type="Gene3D" id="1.10.10.60">
    <property type="entry name" value="Homeodomain-like"/>
    <property type="match status" value="2"/>
</dbReference>
<dbReference type="PROSITE" id="PS00175">
    <property type="entry name" value="PG_MUTASE"/>
    <property type="match status" value="1"/>
</dbReference>
<evidence type="ECO:0000256" key="6">
    <source>
        <dbReference type="ARBA" id="ARBA00023242"/>
    </source>
</evidence>
<keyword evidence="5" id="KW-0804">Transcription</keyword>
<dbReference type="GO" id="GO:0043565">
    <property type="term" value="F:sequence-specific DNA binding"/>
    <property type="evidence" value="ECO:0007669"/>
    <property type="project" value="InterPro"/>
</dbReference>
<dbReference type="Proteomes" id="UP001165190">
    <property type="component" value="Unassembled WGS sequence"/>
</dbReference>
<dbReference type="PANTHER" id="PTHR45675:SF117">
    <property type="entry name" value="MYB-RELATED PROTEIN MYBAS2-LIKE"/>
    <property type="match status" value="1"/>
</dbReference>
<keyword evidence="10" id="KW-1185">Reference proteome</keyword>
<dbReference type="Pfam" id="PF00249">
    <property type="entry name" value="Myb_DNA-binding"/>
    <property type="match status" value="2"/>
</dbReference>
<dbReference type="InterPro" id="IPR009057">
    <property type="entry name" value="Homeodomain-like_sf"/>
</dbReference>
<keyword evidence="6" id="KW-0539">Nucleus</keyword>
<evidence type="ECO:0000259" key="7">
    <source>
        <dbReference type="PROSITE" id="PS50090"/>
    </source>
</evidence>
<sequence>MSSLRKNSTNSSEDEAEKLRRGPWTLEEDSLLIRYVDRHGEGRWNLLAKRAGLRRTGKSCRLRWLNYLKPDVKRGNLTPQEQFLILELHSKWGNRWSKIAQHLPGRTDNEIKNYWRTRVQQQARHLKVDANSAAFRNVIRCYWMPSLLQKMGTQVQNETSQRQALTMPEQNSDSEQCGNSYVSWSESMNNISKVSEFAEYQTTPFSVFGNNGCNTLASKDCYSYDNTTSFCDVETLNLAATSALAEGFPDPIGNCHLADNDWVSDGFADHGLWSMGELWELKSFQ</sequence>
<keyword evidence="4" id="KW-0238">DNA-binding</keyword>
<evidence type="ECO:0000313" key="10">
    <source>
        <dbReference type="Proteomes" id="UP001165190"/>
    </source>
</evidence>
<dbReference type="PROSITE" id="PS50090">
    <property type="entry name" value="MYB_LIKE"/>
    <property type="match status" value="2"/>
</dbReference>
<evidence type="ECO:0000256" key="4">
    <source>
        <dbReference type="ARBA" id="ARBA00023125"/>
    </source>
</evidence>
<comment type="subcellular location">
    <subcellularLocation>
        <location evidence="1">Nucleus</location>
    </subcellularLocation>
</comment>
<evidence type="ECO:0000259" key="8">
    <source>
        <dbReference type="PROSITE" id="PS51294"/>
    </source>
</evidence>
<dbReference type="GO" id="GO:0003824">
    <property type="term" value="F:catalytic activity"/>
    <property type="evidence" value="ECO:0007669"/>
    <property type="project" value="InterPro"/>
</dbReference>
<gene>
    <name evidence="9" type="ORF">HRI_003622100</name>
</gene>
<dbReference type="FunFam" id="1.10.10.60:FF:000079">
    <property type="entry name" value="MYB transcription factor"/>
    <property type="match status" value="1"/>
</dbReference>
<dbReference type="OrthoDB" id="2143914at2759"/>
<evidence type="ECO:0000313" key="9">
    <source>
        <dbReference type="EMBL" id="GMI99528.1"/>
    </source>
</evidence>
<evidence type="ECO:0000256" key="3">
    <source>
        <dbReference type="ARBA" id="ARBA00023015"/>
    </source>
</evidence>
<dbReference type="InterPro" id="IPR017930">
    <property type="entry name" value="Myb_dom"/>
</dbReference>
<dbReference type="PANTHER" id="PTHR45675">
    <property type="entry name" value="MYB TRANSCRIPTION FACTOR-RELATED-RELATED"/>
    <property type="match status" value="1"/>
</dbReference>
<keyword evidence="2" id="KW-0677">Repeat</keyword>
<dbReference type="SMART" id="SM00717">
    <property type="entry name" value="SANT"/>
    <property type="match status" value="2"/>
</dbReference>